<comment type="similarity">
    <text evidence="3">Belongs to the calflagin family.</text>
</comment>
<keyword evidence="7" id="KW-0282">Flagellum</keyword>
<evidence type="ECO:0000256" key="3">
    <source>
        <dbReference type="ARBA" id="ARBA00005727"/>
    </source>
</evidence>
<comment type="caution">
    <text evidence="11">The sequence shown here is derived from an EMBL/GenBank/DDBJ whole genome shotgun (WGS) entry which is preliminary data.</text>
</comment>
<keyword evidence="5" id="KW-0677">Repeat</keyword>
<evidence type="ECO:0000313" key="11">
    <source>
        <dbReference type="EMBL" id="KAG5482546.1"/>
    </source>
</evidence>
<dbReference type="PROSITE" id="PS50222">
    <property type="entry name" value="EF_HAND_2"/>
    <property type="match status" value="3"/>
</dbReference>
<dbReference type="EMBL" id="JAFHKP010000016">
    <property type="protein sequence ID" value="KAG5482546.1"/>
    <property type="molecule type" value="Genomic_DNA"/>
</dbReference>
<evidence type="ECO:0000256" key="4">
    <source>
        <dbReference type="ARBA" id="ARBA00022723"/>
    </source>
</evidence>
<dbReference type="GeneID" id="94172882"/>
<dbReference type="InterPro" id="IPR002048">
    <property type="entry name" value="EF_hand_dom"/>
</dbReference>
<feature type="domain" description="EF-hand" evidence="10">
    <location>
        <begin position="159"/>
        <end position="194"/>
    </location>
</feature>
<feature type="domain" description="EF-hand" evidence="10">
    <location>
        <begin position="39"/>
        <end position="74"/>
    </location>
</feature>
<comment type="subcellular location">
    <subcellularLocation>
        <location evidence="2">Cell projection</location>
        <location evidence="2">Cilium</location>
        <location evidence="2">Flagellum</location>
    </subcellularLocation>
</comment>
<dbReference type="InterPro" id="IPR051581">
    <property type="entry name" value="Ca-bind"/>
</dbReference>
<dbReference type="SMART" id="SM00054">
    <property type="entry name" value="EFh"/>
    <property type="match status" value="3"/>
</dbReference>
<protein>
    <recommendedName>
        <fullName evidence="10">EF-hand domain-containing protein</fullName>
    </recommendedName>
</protein>
<organism evidence="11 12">
    <name type="scientific">Leishmania enriettii</name>
    <dbReference type="NCBI Taxonomy" id="5663"/>
    <lineage>
        <taxon>Eukaryota</taxon>
        <taxon>Discoba</taxon>
        <taxon>Euglenozoa</taxon>
        <taxon>Kinetoplastea</taxon>
        <taxon>Metakinetoplastina</taxon>
        <taxon>Trypanosomatida</taxon>
        <taxon>Trypanosomatidae</taxon>
        <taxon>Leishmaniinae</taxon>
        <taxon>Leishmania</taxon>
    </lineage>
</organism>
<dbReference type="InterPro" id="IPR003299">
    <property type="entry name" value="Calflagin-bd"/>
</dbReference>
<dbReference type="CDD" id="cd00051">
    <property type="entry name" value="EFh"/>
    <property type="match status" value="1"/>
</dbReference>
<evidence type="ECO:0000256" key="9">
    <source>
        <dbReference type="ARBA" id="ARBA00023273"/>
    </source>
</evidence>
<evidence type="ECO:0000256" key="8">
    <source>
        <dbReference type="ARBA" id="ARBA00023069"/>
    </source>
</evidence>
<dbReference type="Pfam" id="PF13499">
    <property type="entry name" value="EF-hand_7"/>
    <property type="match status" value="1"/>
</dbReference>
<dbReference type="KEGG" id="lenr:94172882"/>
<gene>
    <name evidence="11" type="ORF">CUR178_05686</name>
</gene>
<evidence type="ECO:0000259" key="10">
    <source>
        <dbReference type="PROSITE" id="PS50222"/>
    </source>
</evidence>
<dbReference type="InterPro" id="IPR011992">
    <property type="entry name" value="EF-hand-dom_pair"/>
</dbReference>
<accession>A0A836HQW8</accession>
<dbReference type="Gene3D" id="1.10.238.10">
    <property type="entry name" value="EF-hand"/>
    <property type="match status" value="2"/>
</dbReference>
<keyword evidence="4" id="KW-0479">Metal-binding</keyword>
<dbReference type="GO" id="GO:0005509">
    <property type="term" value="F:calcium ion binding"/>
    <property type="evidence" value="ECO:0007669"/>
    <property type="project" value="InterPro"/>
</dbReference>
<keyword evidence="8" id="KW-0969">Cilium</keyword>
<evidence type="ECO:0000256" key="2">
    <source>
        <dbReference type="ARBA" id="ARBA00004230"/>
    </source>
</evidence>
<proteinExistence type="inferred from homology"/>
<dbReference type="InterPro" id="IPR018247">
    <property type="entry name" value="EF_Hand_1_Ca_BS"/>
</dbReference>
<dbReference type="SUPFAM" id="SSF47473">
    <property type="entry name" value="EF-hand"/>
    <property type="match status" value="1"/>
</dbReference>
<keyword evidence="12" id="KW-1185">Reference proteome</keyword>
<dbReference type="PANTHER" id="PTHR34524">
    <property type="entry name" value="CALCYPHOSIN"/>
    <property type="match status" value="1"/>
</dbReference>
<dbReference type="OrthoDB" id="270165at2759"/>
<feature type="domain" description="EF-hand" evidence="10">
    <location>
        <begin position="122"/>
        <end position="157"/>
    </location>
</feature>
<keyword evidence="9" id="KW-0966">Cell projection</keyword>
<evidence type="ECO:0000256" key="6">
    <source>
        <dbReference type="ARBA" id="ARBA00022837"/>
    </source>
</evidence>
<reference evidence="11 12" key="1">
    <citation type="submission" date="2021-02" db="EMBL/GenBank/DDBJ databases">
        <title>Leishmania (Mundinia) enrietti genome sequencing and assembly.</title>
        <authorList>
            <person name="Almutairi H."/>
            <person name="Gatherer D."/>
        </authorList>
    </citation>
    <scope>NUCLEOTIDE SEQUENCE [LARGE SCALE GENOMIC DNA]</scope>
    <source>
        <strain evidence="11">CUR178</strain>
    </source>
</reference>
<evidence type="ECO:0000256" key="5">
    <source>
        <dbReference type="ARBA" id="ARBA00022737"/>
    </source>
</evidence>
<dbReference type="PRINTS" id="PR01362">
    <property type="entry name" value="CALFLAGIN"/>
</dbReference>
<dbReference type="Proteomes" id="UP000674179">
    <property type="component" value="Chromosome 16"/>
</dbReference>
<dbReference type="InterPro" id="IPR054322">
    <property type="entry name" value="FCABP_EF-hand"/>
</dbReference>
<comment type="function">
    <text evidence="1">May contribute to the rapid motility of the trypanosomes, playing a role either in flagellar structure or in calcium metabolism. Could alternate between a GDP-bound inactive form to a calcium/GTP-bound active form.</text>
</comment>
<dbReference type="GO" id="GO:0031514">
    <property type="term" value="C:motile cilium"/>
    <property type="evidence" value="ECO:0007669"/>
    <property type="project" value="UniProtKB-SubCell"/>
</dbReference>
<dbReference type="Pfam" id="PF22592">
    <property type="entry name" value="FCaBP_EF-hand"/>
    <property type="match status" value="1"/>
</dbReference>
<dbReference type="PROSITE" id="PS00018">
    <property type="entry name" value="EF_HAND_1"/>
    <property type="match status" value="1"/>
</dbReference>
<dbReference type="AlphaFoldDB" id="A0A836HQW8"/>
<sequence>MGCTSSKAAPKFGEEKIAADRKATWESVQLRLPRQKTSEDEERRSELFKKFDQNGAGKLTMEEFYQGCVDILQLDEFTTRLRDIVKRAFKKAKSMVNTTGDGQDSAEFVEQCEFRLMLCYIYHYFALTVMFDEIDTSGNMVVDEKEFKAALPKIGSWGLVIEDPEAAFKEIDDNGSGQVTFDEFAAWASGQKLDADEKADSAE</sequence>
<evidence type="ECO:0000256" key="7">
    <source>
        <dbReference type="ARBA" id="ARBA00022846"/>
    </source>
</evidence>
<dbReference type="RefSeq" id="XP_067694236.1">
    <property type="nucleotide sequence ID" value="XM_067837372.1"/>
</dbReference>
<keyword evidence="6" id="KW-0106">Calcium</keyword>
<name>A0A836HQW8_LEIEN</name>
<evidence type="ECO:0000313" key="12">
    <source>
        <dbReference type="Proteomes" id="UP000674179"/>
    </source>
</evidence>
<evidence type="ECO:0000256" key="1">
    <source>
        <dbReference type="ARBA" id="ARBA00002387"/>
    </source>
</evidence>